<comment type="function">
    <text evidence="8">Required to protect lysosomal transporter MFSD1 from lysosomal proteolysis and for MFSD1 lysosomal localization.</text>
</comment>
<evidence type="ECO:0000313" key="14">
    <source>
        <dbReference type="WBParaSite" id="SBAD_0000327801-mRNA-1"/>
    </source>
</evidence>
<evidence type="ECO:0000256" key="7">
    <source>
        <dbReference type="ARBA" id="ARBA00023228"/>
    </source>
</evidence>
<reference evidence="14" key="1">
    <citation type="submission" date="2016-06" db="UniProtKB">
        <authorList>
            <consortium name="WormBaseParasite"/>
        </authorList>
    </citation>
    <scope>IDENTIFICATION</scope>
</reference>
<sequence length="383" mass="41830">MLFTVKVGICELIVCISLCVKAVSADRTAVRHADLIDGKPVSHVLCVSIPENKHNYLLSVKFNPGCPANYNCSKSTCSPGLSSVIYFEAVGPSDTLHYIFSDNNGPSLLVLVSPKETSIHFDWNLVSQVNDGGNSTSAVPKVIVDGPLTYEIGIVFNRVYRLSDAKDYSNVLDPSPSNCVEDIPMKDLRWKNVTFSTDLTRATVTCTGPLLGDGGSISITINPFTASGVTMAPGIAHTDSAAIMDIQFVSLVSFNHSHIRYALQLSAVSTEHYFAHVAIDTRVYFDDQNSPGIFYTDYLESASDGSGYFAWKPASYLSPNRNPLSLSQVSYGPPVLAKLIVQNCSNVVENYFGTVHQLPSLSYTFNITFGAHKDAFYKDYLVW</sequence>
<evidence type="ECO:0000256" key="4">
    <source>
        <dbReference type="ARBA" id="ARBA00022989"/>
    </source>
</evidence>
<keyword evidence="7" id="KW-0458">Lysosome</keyword>
<name>A0A183IHN7_9BILA</name>
<dbReference type="Pfam" id="PF15065">
    <property type="entry name" value="NCU-G1"/>
    <property type="match status" value="1"/>
</dbReference>
<evidence type="ECO:0000256" key="2">
    <source>
        <dbReference type="ARBA" id="ARBA00022692"/>
    </source>
</evidence>
<evidence type="ECO:0000313" key="13">
    <source>
        <dbReference type="Proteomes" id="UP000270296"/>
    </source>
</evidence>
<keyword evidence="13" id="KW-1185">Reference proteome</keyword>
<feature type="signal peptide" evidence="11">
    <location>
        <begin position="1"/>
        <end position="25"/>
    </location>
</feature>
<dbReference type="PANTHER" id="PTHR31981">
    <property type="entry name" value="GLYCOSYLATED LYSOSOMAL MEMBRANE PROTEIN"/>
    <property type="match status" value="1"/>
</dbReference>
<dbReference type="EMBL" id="UZAM01007587">
    <property type="protein sequence ID" value="VDP00126.1"/>
    <property type="molecule type" value="Genomic_DNA"/>
</dbReference>
<keyword evidence="6" id="KW-0325">Glycoprotein</keyword>
<protein>
    <submittedName>
        <fullName evidence="14">CUB_2 domain-containing protein</fullName>
    </submittedName>
</protein>
<evidence type="ECO:0000256" key="8">
    <source>
        <dbReference type="ARBA" id="ARBA00024176"/>
    </source>
</evidence>
<gene>
    <name evidence="12" type="ORF">SBAD_LOCUS3132</name>
</gene>
<comment type="similarity">
    <text evidence="1">Belongs to the GLMP family.</text>
</comment>
<keyword evidence="4" id="KW-1133">Transmembrane helix</keyword>
<dbReference type="Proteomes" id="UP000270296">
    <property type="component" value="Unassembled WGS sequence"/>
</dbReference>
<proteinExistence type="inferred from homology"/>
<comment type="subunit">
    <text evidence="10">Interacts (via lumenal domain) with lysosomal protein MFSD1; the interaction starts while both proteins are still in the endoplasmic reticulum and is required for stabilization of MFSD1 in lysosomes but has no direct effect on its targeting to lysosomes or transporter activity.</text>
</comment>
<dbReference type="PANTHER" id="PTHR31981:SF1">
    <property type="entry name" value="GLYCOSYLATED LYSOSOMAL MEMBRANE PROTEIN"/>
    <property type="match status" value="1"/>
</dbReference>
<comment type="subcellular location">
    <subcellularLocation>
        <location evidence="9">Lysosome membrane</location>
        <topology evidence="9">Single-pass type I membrane protein</topology>
        <orientation evidence="9">Lumenal side</orientation>
    </subcellularLocation>
</comment>
<evidence type="ECO:0000256" key="5">
    <source>
        <dbReference type="ARBA" id="ARBA00023136"/>
    </source>
</evidence>
<evidence type="ECO:0000256" key="11">
    <source>
        <dbReference type="SAM" id="SignalP"/>
    </source>
</evidence>
<evidence type="ECO:0000256" key="10">
    <source>
        <dbReference type="ARBA" id="ARBA00044960"/>
    </source>
</evidence>
<dbReference type="AlphaFoldDB" id="A0A183IHN7"/>
<dbReference type="OrthoDB" id="6264340at2759"/>
<evidence type="ECO:0000256" key="3">
    <source>
        <dbReference type="ARBA" id="ARBA00022729"/>
    </source>
</evidence>
<evidence type="ECO:0000256" key="6">
    <source>
        <dbReference type="ARBA" id="ARBA00023180"/>
    </source>
</evidence>
<keyword evidence="5" id="KW-0472">Membrane</keyword>
<evidence type="ECO:0000256" key="1">
    <source>
        <dbReference type="ARBA" id="ARBA00010599"/>
    </source>
</evidence>
<evidence type="ECO:0000256" key="9">
    <source>
        <dbReference type="ARBA" id="ARBA00024189"/>
    </source>
</evidence>
<organism evidence="14">
    <name type="scientific">Soboliphyme baturini</name>
    <dbReference type="NCBI Taxonomy" id="241478"/>
    <lineage>
        <taxon>Eukaryota</taxon>
        <taxon>Metazoa</taxon>
        <taxon>Ecdysozoa</taxon>
        <taxon>Nematoda</taxon>
        <taxon>Enoplea</taxon>
        <taxon>Dorylaimia</taxon>
        <taxon>Dioctophymatida</taxon>
        <taxon>Dioctophymatoidea</taxon>
        <taxon>Soboliphymatidae</taxon>
        <taxon>Soboliphyme</taxon>
    </lineage>
</organism>
<keyword evidence="3 11" id="KW-0732">Signal</keyword>
<feature type="chain" id="PRO_5043140069" evidence="11">
    <location>
        <begin position="26"/>
        <end position="383"/>
    </location>
</feature>
<evidence type="ECO:0000313" key="12">
    <source>
        <dbReference type="EMBL" id="VDP00126.1"/>
    </source>
</evidence>
<dbReference type="InterPro" id="IPR029382">
    <property type="entry name" value="NCU-G1"/>
</dbReference>
<keyword evidence="2" id="KW-0812">Transmembrane</keyword>
<dbReference type="GO" id="GO:0005765">
    <property type="term" value="C:lysosomal membrane"/>
    <property type="evidence" value="ECO:0007669"/>
    <property type="project" value="UniProtKB-SubCell"/>
</dbReference>
<dbReference type="WBParaSite" id="SBAD_0000327801-mRNA-1">
    <property type="protein sequence ID" value="SBAD_0000327801-mRNA-1"/>
    <property type="gene ID" value="SBAD_0000327801"/>
</dbReference>
<accession>A0A183IHN7</accession>
<reference evidence="12 13" key="2">
    <citation type="submission" date="2018-11" db="EMBL/GenBank/DDBJ databases">
        <authorList>
            <consortium name="Pathogen Informatics"/>
        </authorList>
    </citation>
    <scope>NUCLEOTIDE SEQUENCE [LARGE SCALE GENOMIC DNA]</scope>
</reference>